<comment type="caution">
    <text evidence="5">The sequence shown here is derived from an EMBL/GenBank/DDBJ whole genome shotgun (WGS) entry which is preliminary data.</text>
</comment>
<accession>A0A419T015</accession>
<keyword evidence="6" id="KW-1185">Reference proteome</keyword>
<feature type="domain" description="Carboxyltransferase" evidence="4">
    <location>
        <begin position="24"/>
        <end position="328"/>
    </location>
</feature>
<evidence type="ECO:0000313" key="6">
    <source>
        <dbReference type="Proteomes" id="UP000284277"/>
    </source>
</evidence>
<evidence type="ECO:0000256" key="2">
    <source>
        <dbReference type="ARBA" id="ARBA00022801"/>
    </source>
</evidence>
<dbReference type="Pfam" id="PF02626">
    <property type="entry name" value="CT_A_B"/>
    <property type="match status" value="1"/>
</dbReference>
<keyword evidence="1" id="KW-0547">Nucleotide-binding</keyword>
<dbReference type="Proteomes" id="UP000284277">
    <property type="component" value="Unassembled WGS sequence"/>
</dbReference>
<dbReference type="InterPro" id="IPR003778">
    <property type="entry name" value="CT_A_B"/>
</dbReference>
<dbReference type="EMBL" id="MCIA01000030">
    <property type="protein sequence ID" value="RKD30783.1"/>
    <property type="molecule type" value="Genomic_DNA"/>
</dbReference>
<dbReference type="GO" id="GO:0016787">
    <property type="term" value="F:hydrolase activity"/>
    <property type="evidence" value="ECO:0007669"/>
    <property type="project" value="UniProtKB-KW"/>
</dbReference>
<keyword evidence="2" id="KW-0378">Hydrolase</keyword>
<dbReference type="PANTHER" id="PTHR43309">
    <property type="entry name" value="5-OXOPROLINASE SUBUNIT C"/>
    <property type="match status" value="1"/>
</dbReference>
<dbReference type="InterPro" id="IPR052708">
    <property type="entry name" value="PxpC"/>
</dbReference>
<evidence type="ECO:0000256" key="3">
    <source>
        <dbReference type="ARBA" id="ARBA00022840"/>
    </source>
</evidence>
<dbReference type="RefSeq" id="WP_120197574.1">
    <property type="nucleotide sequence ID" value="NZ_MCIA01000030.1"/>
</dbReference>
<evidence type="ECO:0000313" key="5">
    <source>
        <dbReference type="EMBL" id="RKD30783.1"/>
    </source>
</evidence>
<gene>
    <name evidence="5" type="ORF">BET01_05565</name>
</gene>
<dbReference type="Gene3D" id="2.40.100.10">
    <property type="entry name" value="Cyclophilin-like"/>
    <property type="match status" value="1"/>
</dbReference>
<name>A0A419T015_9FIRM</name>
<dbReference type="InterPro" id="IPR029000">
    <property type="entry name" value="Cyclophilin-like_dom_sf"/>
</dbReference>
<dbReference type="SUPFAM" id="SSF50891">
    <property type="entry name" value="Cyclophilin-like"/>
    <property type="match status" value="1"/>
</dbReference>
<sequence length="342" mass="37339">MGLEMIQPGALSTIQDLGREGYQSQGFQKSGACDKYSMKLSNLLAGNFDENCKEAVVEFTLRGGEIRFTSPEVFSLTGADMRPLLNGEPIPMYAPVCAQEGDVLTLSLAPTGLRTYLAVHGGISVPAVMGSRSTNLKCRLGGFKGRALKQGDCLPTGKTTEQVKVFVEIVKGREDKFALGEDKSFLRRPSTPSRYYGLHGYVLLRVVEGPQAEAFTEEGLKTFLRNPYQLSMSCDRMACKLEGPLIGLKEGADIISDGIVEGSIQISASGLPMVMMADHQATGGYAKIGTVISTDIPSLAQLRPGEWVTFQFITPKEAVGIYRKEDKKLKDFRKRLMDVMDE</sequence>
<dbReference type="PANTHER" id="PTHR43309:SF5">
    <property type="entry name" value="5-OXOPROLINASE SUBUNIT C"/>
    <property type="match status" value="1"/>
</dbReference>
<dbReference type="OrthoDB" id="9782422at2"/>
<proteinExistence type="predicted"/>
<reference evidence="5 6" key="1">
    <citation type="submission" date="2016-08" db="EMBL/GenBank/DDBJ databases">
        <title>A new outlook on sporulation: Clostridium algidixylanolyticum.</title>
        <authorList>
            <person name="Poppleton D.I."/>
            <person name="Gribaldo S."/>
        </authorList>
    </citation>
    <scope>NUCLEOTIDE SEQUENCE [LARGE SCALE GENOMIC DNA]</scope>
    <source>
        <strain evidence="5 6">SPL73</strain>
    </source>
</reference>
<protein>
    <recommendedName>
        <fullName evidence="4">Carboxyltransferase domain-containing protein</fullName>
    </recommendedName>
</protein>
<dbReference type="SMART" id="SM00797">
    <property type="entry name" value="AHS2"/>
    <property type="match status" value="1"/>
</dbReference>
<keyword evidence="3" id="KW-0067">ATP-binding</keyword>
<evidence type="ECO:0000256" key="1">
    <source>
        <dbReference type="ARBA" id="ARBA00022741"/>
    </source>
</evidence>
<dbReference type="GO" id="GO:0005524">
    <property type="term" value="F:ATP binding"/>
    <property type="evidence" value="ECO:0007669"/>
    <property type="project" value="UniProtKB-KW"/>
</dbReference>
<dbReference type="NCBIfam" id="TIGR00724">
    <property type="entry name" value="urea_amlyse_rel"/>
    <property type="match status" value="1"/>
</dbReference>
<dbReference type="AlphaFoldDB" id="A0A419T015"/>
<evidence type="ECO:0000259" key="4">
    <source>
        <dbReference type="SMART" id="SM00797"/>
    </source>
</evidence>
<organism evidence="5 6">
    <name type="scientific">Lacrimispora algidixylanolytica</name>
    <dbReference type="NCBI Taxonomy" id="94868"/>
    <lineage>
        <taxon>Bacteria</taxon>
        <taxon>Bacillati</taxon>
        <taxon>Bacillota</taxon>
        <taxon>Clostridia</taxon>
        <taxon>Lachnospirales</taxon>
        <taxon>Lachnospiraceae</taxon>
        <taxon>Lacrimispora</taxon>
    </lineage>
</organism>